<sequence>MASSSSGIPIPATEAIRVLVSSLADESPLVRQASMASLIDIVALNPLLVLDCCYAVSKGGRRRFGNMAGIFQVMAFGVRALDKKDIDPAFMAKLSKIATAEIISSKELNADWQRAASGLLVAIGSHLPDLMMEEIFLYFSGANSALPAMVQILADFASADALQFTPRLKGVLSRVLPVLGNVRDVHRPIFANVLSMKAGSIRLANLTLIFGDIMLWFPAFKCWCQAAWQYSLDFPSHSFLDGDIMSFLNSAFELLLRAWATSRDFKVRTSTVDALGQMVGLIARTQLKGALPRLVPTILELYKRDQDTALLATSSLHNLLNASLLSETGPPLLDFEDLTVILSTLLPVVCIYNDCKERSSFPVGLKAYNEVQRCFLTVGLVYPDDLFLFLLNKCRLKEEPLTFGALCVLKHLLPRLSEAWHSKRPLLVDAVKSLLDEQNFGVRKALSELIVVMASHCYLAGPSGELFVEYLVRHCALSDQDQHDHVSSKVKLGIFGPTELRAICEKGLLLITFTIPEMEVDLNSHSLAFSTKDDHSTGLHWCITTVRFLLESEFGFGLIKFCLRMLLFQVCRCISELCRHRSYSNAMLDECKDRVDIPNPVELFARLVVLLHDPLAREQLATHILTVSYSYFDYYRFQISELYRAFLFSYKYGQRGLSSLVPASFISILQALYYLAPLFPKNINLFWQDEALMLVYRILRNYMVFGIPKMKAYVSDTEDLKLDPSYQETWDDMIINFLVESLDVIQDTAWVISLGNAFTEQYVLYTPDDEHSALLHRCLGMLLQKVDDRAYVRDKIDWMYKQANIAIPTNRLVFSFSMFIICPLNRYQVAASHLDTVLDKLKAILDNVGLSIFQRLLSIFSDGSRMEESDDIHAALALMYGYAARYAPSTVIEARIDALVGTNMLSRLLHVRHPTAKQAVITAIDLLGRAVINAAENGASFPLKRRDQLLDYILTLMGVDENDDFADSSLELLHTQALALSACTTLVSVEPKLTIETRNHVMKATLGFFALPNDPIEVINPLIDNLITLLCAILLTSGEDGRSRADQLLHILRQIDQYVSSPMEYQRRRGSLAVHEILLKFRTLCASGYCALGCHGSCTHNKQIDRTVHGNFSNLPSAYVLPSREALCLGDRVIMYLPRCADTNSEVRKLSAQILDQLFSISLSLPRPVGSNSGVDIELSYSALSSLEDVIAILRSDASIDPSEVFNRIVSSACTLLTKDELVGTLHNCTTAICDRIKQSAEGAIQAVIEFVTKRGAELSETDVSRTTQSLLSAAAHVTEKHLRLETLGAISSLAENTNSKIVFNEVLATAGRDIVTKDISRLRGGWPMQDAFYAFSQHAVLSYLFLEHLISALNESPVLKGDREKGEISSHFADTQIDDDILQAAILAITAFFRGGGKIGKKAVEQSYAPVLAALIIQLGSCHGLASSGQHEPLRALLAAFQAFCECVGDLEMGKILARGGEQHEKEKWINLIGDVAGCISIKRPKEVQTICLILTKSLNRQQRFQREAAAAALSEFIRYSAAFNSLLEEMVEALCRYVSDESPTVRCLCLRGLVQIPSNNIYQYTTQVLGVILALLDDLDESVQLTAVSCLLMILESSSNDAVEPILLNLSMRLRNLQACMNAKIRANAFAAFGILSNFGVGEQREAFLEQIHGAFPHVILHLYDDDLSVRQACRNTLKRIAPLMEMEGLIGLFNLHGFSSDHRGDYEGFLRDLSRLLLLHASSRVDNCVASTIQAFEAPWPTIQANAVYFSSSMVSFSDDQRILAMYYTQVFGMLVSKMSRSTEAIVRATCSSSLGLLLKSTNSASWRTATLDRVDSYC</sequence>
<proteinExistence type="predicted"/>
<dbReference type="EMBL" id="CM047905">
    <property type="protein sequence ID" value="KAJ0088664.1"/>
    <property type="molecule type" value="Genomic_DNA"/>
</dbReference>
<name>A0ACC1AQ19_9ROSI</name>
<reference evidence="2" key="1">
    <citation type="journal article" date="2023" name="G3 (Bethesda)">
        <title>Genome assembly and association tests identify interacting loci associated with vigor, precocity, and sex in interspecific pistachio rootstocks.</title>
        <authorList>
            <person name="Palmer W."/>
            <person name="Jacygrad E."/>
            <person name="Sagayaradj S."/>
            <person name="Cavanaugh K."/>
            <person name="Han R."/>
            <person name="Bertier L."/>
            <person name="Beede B."/>
            <person name="Kafkas S."/>
            <person name="Golino D."/>
            <person name="Preece J."/>
            <person name="Michelmore R."/>
        </authorList>
    </citation>
    <scope>NUCLEOTIDE SEQUENCE [LARGE SCALE GENOMIC DNA]</scope>
</reference>
<organism evidence="1 2">
    <name type="scientific">Pistacia atlantica</name>
    <dbReference type="NCBI Taxonomy" id="434234"/>
    <lineage>
        <taxon>Eukaryota</taxon>
        <taxon>Viridiplantae</taxon>
        <taxon>Streptophyta</taxon>
        <taxon>Embryophyta</taxon>
        <taxon>Tracheophyta</taxon>
        <taxon>Spermatophyta</taxon>
        <taxon>Magnoliopsida</taxon>
        <taxon>eudicotyledons</taxon>
        <taxon>Gunneridae</taxon>
        <taxon>Pentapetalae</taxon>
        <taxon>rosids</taxon>
        <taxon>malvids</taxon>
        <taxon>Sapindales</taxon>
        <taxon>Anacardiaceae</taxon>
        <taxon>Pistacia</taxon>
    </lineage>
</organism>
<dbReference type="Proteomes" id="UP001164250">
    <property type="component" value="Chromosome 9"/>
</dbReference>
<comment type="caution">
    <text evidence="1">The sequence shown here is derived from an EMBL/GenBank/DDBJ whole genome shotgun (WGS) entry which is preliminary data.</text>
</comment>
<evidence type="ECO:0000313" key="2">
    <source>
        <dbReference type="Proteomes" id="UP001164250"/>
    </source>
</evidence>
<gene>
    <name evidence="1" type="ORF">Patl1_32255</name>
</gene>
<keyword evidence="2" id="KW-1185">Reference proteome</keyword>
<evidence type="ECO:0000313" key="1">
    <source>
        <dbReference type="EMBL" id="KAJ0088664.1"/>
    </source>
</evidence>
<protein>
    <submittedName>
        <fullName evidence="1">Uncharacterized protein</fullName>
    </submittedName>
</protein>
<accession>A0ACC1AQ19</accession>